<dbReference type="EMBL" id="LMWN01000035">
    <property type="protein sequence ID" value="KUN03164.1"/>
    <property type="molecule type" value="Genomic_DNA"/>
</dbReference>
<dbReference type="OrthoDB" id="4306740at2"/>
<reference evidence="2 3" key="1">
    <citation type="submission" date="2015-10" db="EMBL/GenBank/DDBJ databases">
        <title>Draft genome sequence of Streptomyces yokosukanensis DSM 40224, type strain for the species Streptomyces yokosukanensis.</title>
        <authorList>
            <person name="Ruckert C."/>
            <person name="Winkler A."/>
            <person name="Kalinowski J."/>
            <person name="Kampfer P."/>
            <person name="Glaeser S."/>
        </authorList>
    </citation>
    <scope>NUCLEOTIDE SEQUENCE [LARGE SCALE GENOMIC DNA]</scope>
    <source>
        <strain evidence="2 3">DSM 40224</strain>
    </source>
</reference>
<gene>
    <name evidence="2" type="ORF">AQI95_24725</name>
</gene>
<evidence type="ECO:0000313" key="2">
    <source>
        <dbReference type="EMBL" id="KUN03164.1"/>
    </source>
</evidence>
<sequence length="72" mass="7608">MSRIWFAWVCGGVIALIVAEATTDIHIVGTVVQVILALAGIAVTIAAMRATNALNEKADKARREVLGDDYPG</sequence>
<feature type="transmembrane region" description="Helical" evidence="1">
    <location>
        <begin position="31"/>
        <end position="50"/>
    </location>
</feature>
<protein>
    <submittedName>
        <fullName evidence="2">Uncharacterized protein</fullName>
    </submittedName>
</protein>
<accession>A0A124HF92</accession>
<keyword evidence="1" id="KW-1133">Transmembrane helix</keyword>
<evidence type="ECO:0000313" key="3">
    <source>
        <dbReference type="Proteomes" id="UP000053127"/>
    </source>
</evidence>
<proteinExistence type="predicted"/>
<evidence type="ECO:0000256" key="1">
    <source>
        <dbReference type="SAM" id="Phobius"/>
    </source>
</evidence>
<dbReference type="Proteomes" id="UP000053127">
    <property type="component" value="Unassembled WGS sequence"/>
</dbReference>
<organism evidence="2 3">
    <name type="scientific">Streptomyces yokosukanensis</name>
    <dbReference type="NCBI Taxonomy" id="67386"/>
    <lineage>
        <taxon>Bacteria</taxon>
        <taxon>Bacillati</taxon>
        <taxon>Actinomycetota</taxon>
        <taxon>Actinomycetes</taxon>
        <taxon>Kitasatosporales</taxon>
        <taxon>Streptomycetaceae</taxon>
        <taxon>Streptomyces</taxon>
    </lineage>
</organism>
<keyword evidence="1" id="KW-0812">Transmembrane</keyword>
<keyword evidence="1" id="KW-0472">Membrane</keyword>
<name>A0A124HF92_9ACTN</name>
<dbReference type="RefSeq" id="WP_067127828.1">
    <property type="nucleotide sequence ID" value="NZ_KQ948215.1"/>
</dbReference>
<comment type="caution">
    <text evidence="2">The sequence shown here is derived from an EMBL/GenBank/DDBJ whole genome shotgun (WGS) entry which is preliminary data.</text>
</comment>
<keyword evidence="3" id="KW-1185">Reference proteome</keyword>
<dbReference type="AlphaFoldDB" id="A0A124HF92"/>